<gene>
    <name evidence="1" type="ORF">DAPPUDRAFT_264635</name>
</gene>
<dbReference type="Proteomes" id="UP000000305">
    <property type="component" value="Unassembled WGS sequence"/>
</dbReference>
<protein>
    <submittedName>
        <fullName evidence="1">Uncharacterized protein</fullName>
    </submittedName>
</protein>
<proteinExistence type="predicted"/>
<evidence type="ECO:0000313" key="2">
    <source>
        <dbReference type="Proteomes" id="UP000000305"/>
    </source>
</evidence>
<dbReference type="HOGENOM" id="CLU_2796549_0_0_1"/>
<sequence>MGRARSFRNAVLSLAHSHKPHKRKFFKLIDSRRALPLPHRRVDAIVCPVVGPSIAQHRAQVFTNKHKK</sequence>
<dbReference type="KEGG" id="dpx:DAPPUDRAFT_264635"/>
<name>E9HS05_DAPPU</name>
<evidence type="ECO:0000313" key="1">
    <source>
        <dbReference type="EMBL" id="EFX65477.1"/>
    </source>
</evidence>
<accession>E9HS05</accession>
<dbReference type="EMBL" id="GL732743">
    <property type="protein sequence ID" value="EFX65477.1"/>
    <property type="molecule type" value="Genomic_DNA"/>
</dbReference>
<dbReference type="InParanoid" id="E9HS05"/>
<organism evidence="1 2">
    <name type="scientific">Daphnia pulex</name>
    <name type="common">Water flea</name>
    <dbReference type="NCBI Taxonomy" id="6669"/>
    <lineage>
        <taxon>Eukaryota</taxon>
        <taxon>Metazoa</taxon>
        <taxon>Ecdysozoa</taxon>
        <taxon>Arthropoda</taxon>
        <taxon>Crustacea</taxon>
        <taxon>Branchiopoda</taxon>
        <taxon>Diplostraca</taxon>
        <taxon>Cladocera</taxon>
        <taxon>Anomopoda</taxon>
        <taxon>Daphniidae</taxon>
        <taxon>Daphnia</taxon>
    </lineage>
</organism>
<reference evidence="1 2" key="1">
    <citation type="journal article" date="2011" name="Science">
        <title>The ecoresponsive genome of Daphnia pulex.</title>
        <authorList>
            <person name="Colbourne J.K."/>
            <person name="Pfrender M.E."/>
            <person name="Gilbert D."/>
            <person name="Thomas W.K."/>
            <person name="Tucker A."/>
            <person name="Oakley T.H."/>
            <person name="Tokishita S."/>
            <person name="Aerts A."/>
            <person name="Arnold G.J."/>
            <person name="Basu M.K."/>
            <person name="Bauer D.J."/>
            <person name="Caceres C.E."/>
            <person name="Carmel L."/>
            <person name="Casola C."/>
            <person name="Choi J.H."/>
            <person name="Detter J.C."/>
            <person name="Dong Q."/>
            <person name="Dusheyko S."/>
            <person name="Eads B.D."/>
            <person name="Frohlich T."/>
            <person name="Geiler-Samerotte K.A."/>
            <person name="Gerlach D."/>
            <person name="Hatcher P."/>
            <person name="Jogdeo S."/>
            <person name="Krijgsveld J."/>
            <person name="Kriventseva E.V."/>
            <person name="Kultz D."/>
            <person name="Laforsch C."/>
            <person name="Lindquist E."/>
            <person name="Lopez J."/>
            <person name="Manak J.R."/>
            <person name="Muller J."/>
            <person name="Pangilinan J."/>
            <person name="Patwardhan R.P."/>
            <person name="Pitluck S."/>
            <person name="Pritham E.J."/>
            <person name="Rechtsteiner A."/>
            <person name="Rho M."/>
            <person name="Rogozin I.B."/>
            <person name="Sakarya O."/>
            <person name="Salamov A."/>
            <person name="Schaack S."/>
            <person name="Shapiro H."/>
            <person name="Shiga Y."/>
            <person name="Skalitzky C."/>
            <person name="Smith Z."/>
            <person name="Souvorov A."/>
            <person name="Sung W."/>
            <person name="Tang Z."/>
            <person name="Tsuchiya D."/>
            <person name="Tu H."/>
            <person name="Vos H."/>
            <person name="Wang M."/>
            <person name="Wolf Y.I."/>
            <person name="Yamagata H."/>
            <person name="Yamada T."/>
            <person name="Ye Y."/>
            <person name="Shaw J.R."/>
            <person name="Andrews J."/>
            <person name="Crease T.J."/>
            <person name="Tang H."/>
            <person name="Lucas S.M."/>
            <person name="Robertson H.M."/>
            <person name="Bork P."/>
            <person name="Koonin E.V."/>
            <person name="Zdobnov E.M."/>
            <person name="Grigoriev I.V."/>
            <person name="Lynch M."/>
            <person name="Boore J.L."/>
        </authorList>
    </citation>
    <scope>NUCLEOTIDE SEQUENCE [LARGE SCALE GENOMIC DNA]</scope>
</reference>
<dbReference type="AlphaFoldDB" id="E9HS05"/>
<keyword evidence="2" id="KW-1185">Reference proteome</keyword>